<proteinExistence type="predicted"/>
<evidence type="ECO:0000256" key="1">
    <source>
        <dbReference type="ARBA" id="ARBA00022692"/>
    </source>
</evidence>
<feature type="transmembrane region" description="Helical" evidence="4">
    <location>
        <begin position="161"/>
        <end position="182"/>
    </location>
</feature>
<feature type="transmembrane region" description="Helical" evidence="4">
    <location>
        <begin position="37"/>
        <end position="61"/>
    </location>
</feature>
<dbReference type="PROSITE" id="PS50850">
    <property type="entry name" value="MFS"/>
    <property type="match status" value="1"/>
</dbReference>
<dbReference type="PANTHER" id="PTHR23539:SF1">
    <property type="entry name" value="MAJOR FACILITATOR SUPERFAMILY (MFS) PROFILE DOMAIN-CONTAINING PROTEIN"/>
    <property type="match status" value="1"/>
</dbReference>
<feature type="transmembrane region" description="Helical" evidence="4">
    <location>
        <begin position="94"/>
        <end position="117"/>
    </location>
</feature>
<dbReference type="GO" id="GO:0022857">
    <property type="term" value="F:transmembrane transporter activity"/>
    <property type="evidence" value="ECO:0007669"/>
    <property type="project" value="InterPro"/>
</dbReference>
<organism evidence="6 7">
    <name type="scientific">Methylocystis heyeri</name>
    <dbReference type="NCBI Taxonomy" id="391905"/>
    <lineage>
        <taxon>Bacteria</taxon>
        <taxon>Pseudomonadati</taxon>
        <taxon>Pseudomonadota</taxon>
        <taxon>Alphaproteobacteria</taxon>
        <taxon>Hyphomicrobiales</taxon>
        <taxon>Methylocystaceae</taxon>
        <taxon>Methylocystis</taxon>
    </lineage>
</organism>
<protein>
    <submittedName>
        <fullName evidence="6">MFS transporter</fullName>
    </submittedName>
</protein>
<dbReference type="RefSeq" id="WP_136494902.1">
    <property type="nucleotide sequence ID" value="NZ_CP046052.1"/>
</dbReference>
<feature type="transmembrane region" description="Helical" evidence="4">
    <location>
        <begin position="246"/>
        <end position="266"/>
    </location>
</feature>
<evidence type="ECO:0000256" key="4">
    <source>
        <dbReference type="SAM" id="Phobius"/>
    </source>
</evidence>
<dbReference type="Gene3D" id="1.20.1250.20">
    <property type="entry name" value="MFS general substrate transporter like domains"/>
    <property type="match status" value="2"/>
</dbReference>
<dbReference type="EMBL" id="CP046052">
    <property type="protein sequence ID" value="QGM44603.1"/>
    <property type="molecule type" value="Genomic_DNA"/>
</dbReference>
<feature type="transmembrane region" description="Helical" evidence="4">
    <location>
        <begin position="212"/>
        <end position="234"/>
    </location>
</feature>
<feature type="transmembrane region" description="Helical" evidence="4">
    <location>
        <begin position="70"/>
        <end position="88"/>
    </location>
</feature>
<feature type="transmembrane region" description="Helical" evidence="4">
    <location>
        <begin position="138"/>
        <end position="155"/>
    </location>
</feature>
<dbReference type="Proteomes" id="UP000309061">
    <property type="component" value="Chromosome"/>
</dbReference>
<keyword evidence="3 4" id="KW-0472">Membrane</keyword>
<dbReference type="InterPro" id="IPR036259">
    <property type="entry name" value="MFS_trans_sf"/>
</dbReference>
<dbReference type="InterPro" id="IPR011701">
    <property type="entry name" value="MFS"/>
</dbReference>
<keyword evidence="1 4" id="KW-0812">Transmembrane</keyword>
<dbReference type="Pfam" id="PF07690">
    <property type="entry name" value="MFS_1"/>
    <property type="match status" value="1"/>
</dbReference>
<feature type="transmembrane region" description="Helical" evidence="4">
    <location>
        <begin position="365"/>
        <end position="387"/>
    </location>
</feature>
<evidence type="ECO:0000256" key="3">
    <source>
        <dbReference type="ARBA" id="ARBA00023136"/>
    </source>
</evidence>
<accession>A0A6B8KDU5</accession>
<gene>
    <name evidence="6" type="ORF">H2LOC_002250</name>
</gene>
<dbReference type="CDD" id="cd06174">
    <property type="entry name" value="MFS"/>
    <property type="match status" value="1"/>
</dbReference>
<dbReference type="AlphaFoldDB" id="A0A6B8KDU5"/>
<evidence type="ECO:0000313" key="7">
    <source>
        <dbReference type="Proteomes" id="UP000309061"/>
    </source>
</evidence>
<keyword evidence="2 4" id="KW-1133">Transmembrane helix</keyword>
<dbReference type="SUPFAM" id="SSF103473">
    <property type="entry name" value="MFS general substrate transporter"/>
    <property type="match status" value="1"/>
</dbReference>
<reference evidence="6 7" key="1">
    <citation type="submission" date="2019-11" db="EMBL/GenBank/DDBJ databases">
        <title>The genome sequence of Methylocystis heyeri.</title>
        <authorList>
            <person name="Oshkin I.Y."/>
            <person name="Miroshnikov K."/>
            <person name="Dedysh S.N."/>
        </authorList>
    </citation>
    <scope>NUCLEOTIDE SEQUENCE [LARGE SCALE GENOMIC DNA]</scope>
    <source>
        <strain evidence="6 7">H2</strain>
    </source>
</reference>
<dbReference type="InterPro" id="IPR020846">
    <property type="entry name" value="MFS_dom"/>
</dbReference>
<feature type="domain" description="Major facilitator superfamily (MFS) profile" evidence="5">
    <location>
        <begin position="204"/>
        <end position="406"/>
    </location>
</feature>
<keyword evidence="7" id="KW-1185">Reference proteome</keyword>
<sequence length="406" mass="41750">MAFTALDGLNFFLADVRGGLGPYVNVLLVTEAHWSQFAVGSVLMASGLIGVAAHPAVGAFIDRTHAKREAVILGAFLLSGCALAIATWPILPVVLVADVVMAVLGGLFAPSIAAITLGLYNREKLAARLGRNAAFDKAGNVSIALVAGIIGVTVSQKAPFYLVPIFAILTTVAALSIPGSAIDNARARGLEASADHGEHPAGWRILLHDRPLVIFAAAAAVFHFANSPMLPLVAQKLALANPGWETGVTSVSIVLAQLVSILTALLVTRANAIGRRPLLIAAFAALAIRGGLCVWFGDPAALLLLQALDGVTGGLFEALLPLILADVMEGTGRYSLARGVVGTVQGIGGSCSQAAAGFIVSRAGYSAAFLALALIAAAGLVLVLFLLPETRPADMNKTAGLDPRRR</sequence>
<dbReference type="OrthoDB" id="9812574at2"/>
<evidence type="ECO:0000256" key="2">
    <source>
        <dbReference type="ARBA" id="ARBA00022989"/>
    </source>
</evidence>
<dbReference type="PANTHER" id="PTHR23539">
    <property type="entry name" value="MFS TRANSPORTER"/>
    <property type="match status" value="1"/>
</dbReference>
<evidence type="ECO:0000313" key="6">
    <source>
        <dbReference type="EMBL" id="QGM44603.1"/>
    </source>
</evidence>
<feature type="transmembrane region" description="Helical" evidence="4">
    <location>
        <begin position="278"/>
        <end position="297"/>
    </location>
</feature>
<dbReference type="KEGG" id="mhey:H2LOC_002250"/>
<name>A0A6B8KDU5_9HYPH</name>
<evidence type="ECO:0000259" key="5">
    <source>
        <dbReference type="PROSITE" id="PS50850"/>
    </source>
</evidence>